<dbReference type="FunFam" id="3.40.190.10:FF:000004">
    <property type="entry name" value="Porphobilinogen deaminase"/>
    <property type="match status" value="1"/>
</dbReference>
<feature type="region of interest" description="Disordered" evidence="17">
    <location>
        <begin position="218"/>
        <end position="281"/>
    </location>
</feature>
<comment type="similarity">
    <text evidence="6">Belongs to the HMBS family.</text>
</comment>
<evidence type="ECO:0000259" key="20">
    <source>
        <dbReference type="Pfam" id="PF03900"/>
    </source>
</evidence>
<evidence type="ECO:0000256" key="16">
    <source>
        <dbReference type="SAM" id="Coils"/>
    </source>
</evidence>
<dbReference type="EC" id="2.5.1.61" evidence="7"/>
<feature type="region of interest" description="Disordered" evidence="17">
    <location>
        <begin position="707"/>
        <end position="759"/>
    </location>
</feature>
<evidence type="ECO:0000256" key="14">
    <source>
        <dbReference type="ARBA" id="ARBA00033064"/>
    </source>
</evidence>
<feature type="domain" description="Porphobilinogen deaminase N-terminal" evidence="19">
    <location>
        <begin position="1129"/>
        <end position="1334"/>
    </location>
</feature>
<evidence type="ECO:0000256" key="2">
    <source>
        <dbReference type="ARBA" id="ARBA00002869"/>
    </source>
</evidence>
<feature type="compositionally biased region" description="Polar residues" evidence="17">
    <location>
        <begin position="801"/>
        <end position="811"/>
    </location>
</feature>
<comment type="subcellular location">
    <subcellularLocation>
        <location evidence="3">Plastid</location>
        <location evidence="3">Chloroplast</location>
    </subcellularLocation>
</comment>
<evidence type="ECO:0000259" key="19">
    <source>
        <dbReference type="Pfam" id="PF01379"/>
    </source>
</evidence>
<dbReference type="FunFam" id="3.40.190.10:FF:000101">
    <property type="entry name" value="Porphobilinogen deaminase, chloroplastic"/>
    <property type="match status" value="1"/>
</dbReference>
<evidence type="ECO:0000256" key="8">
    <source>
        <dbReference type="ARBA" id="ARBA00022528"/>
    </source>
</evidence>
<evidence type="ECO:0000256" key="9">
    <source>
        <dbReference type="ARBA" id="ARBA00022640"/>
    </source>
</evidence>
<feature type="transmembrane region" description="Helical" evidence="18">
    <location>
        <begin position="1374"/>
        <end position="1395"/>
    </location>
</feature>
<feature type="region of interest" description="Disordered" evidence="17">
    <location>
        <begin position="148"/>
        <end position="182"/>
    </location>
</feature>
<keyword evidence="18" id="KW-1133">Transmembrane helix</keyword>
<gene>
    <name evidence="21" type="ORF">M5K25_018263</name>
</gene>
<feature type="transmembrane region" description="Helical" evidence="18">
    <location>
        <begin position="1509"/>
        <end position="1528"/>
    </location>
</feature>
<evidence type="ECO:0000256" key="10">
    <source>
        <dbReference type="ARBA" id="ARBA00022679"/>
    </source>
</evidence>
<protein>
    <recommendedName>
        <fullName evidence="15">Porphobilinogen deaminase, chloroplastic</fullName>
        <ecNumber evidence="7">2.5.1.61</ecNumber>
    </recommendedName>
    <alternativeName>
        <fullName evidence="14">Hydroxymethylbilane synthase</fullName>
    </alternativeName>
    <alternativeName>
        <fullName evidence="13">Pre-uroporphyrinogen synthase</fullName>
    </alternativeName>
</protein>
<dbReference type="PROSITE" id="PS00533">
    <property type="entry name" value="PORPHOBILINOGEN_DEAM"/>
    <property type="match status" value="1"/>
</dbReference>
<evidence type="ECO:0000256" key="13">
    <source>
        <dbReference type="ARBA" id="ARBA00030685"/>
    </source>
</evidence>
<evidence type="ECO:0000256" key="6">
    <source>
        <dbReference type="ARBA" id="ARBA00005638"/>
    </source>
</evidence>
<evidence type="ECO:0000313" key="21">
    <source>
        <dbReference type="EMBL" id="KAL0912299.1"/>
    </source>
</evidence>
<feature type="compositionally biased region" description="Polar residues" evidence="17">
    <location>
        <begin position="253"/>
        <end position="278"/>
    </location>
</feature>
<evidence type="ECO:0000256" key="1">
    <source>
        <dbReference type="ARBA" id="ARBA00001916"/>
    </source>
</evidence>
<keyword evidence="18" id="KW-0812">Transmembrane</keyword>
<dbReference type="InterPro" id="IPR036803">
    <property type="entry name" value="Porphobilinogen_deaminase_C_sf"/>
</dbReference>
<feature type="compositionally biased region" description="Basic residues" evidence="17">
    <location>
        <begin position="815"/>
        <end position="832"/>
    </location>
</feature>
<dbReference type="Pfam" id="PF03900">
    <property type="entry name" value="Porphobil_deamC"/>
    <property type="match status" value="1"/>
</dbReference>
<keyword evidence="10" id="KW-0808">Transferase</keyword>
<comment type="function">
    <text evidence="2">Tetrapolymerization of the monopyrrole PBG into the hydroxymethylbilane pre-uroporphyrinogen in several discrete steps.</text>
</comment>
<feature type="transmembrane region" description="Helical" evidence="18">
    <location>
        <begin position="1346"/>
        <end position="1368"/>
    </location>
</feature>
<dbReference type="InterPro" id="IPR000860">
    <property type="entry name" value="HemC"/>
</dbReference>
<dbReference type="SUPFAM" id="SSF54782">
    <property type="entry name" value="Porphobilinogen deaminase (hydroxymethylbilane synthase), C-terminal domain"/>
    <property type="match status" value="1"/>
</dbReference>
<evidence type="ECO:0000256" key="11">
    <source>
        <dbReference type="ARBA" id="ARBA00023171"/>
    </source>
</evidence>
<feature type="compositionally biased region" description="Polar residues" evidence="17">
    <location>
        <begin position="981"/>
        <end position="990"/>
    </location>
</feature>
<feature type="compositionally biased region" description="Basic and acidic residues" evidence="17">
    <location>
        <begin position="364"/>
        <end position="378"/>
    </location>
</feature>
<evidence type="ECO:0000256" key="5">
    <source>
        <dbReference type="ARBA" id="ARBA00005173"/>
    </source>
</evidence>
<feature type="region of interest" description="Disordered" evidence="17">
    <location>
        <begin position="18"/>
        <end position="39"/>
    </location>
</feature>
<keyword evidence="16" id="KW-0175">Coiled coil</keyword>
<dbReference type="PANTHER" id="PTHR11557">
    <property type="entry name" value="PORPHOBILINOGEN DEAMINASE"/>
    <property type="match status" value="1"/>
</dbReference>
<dbReference type="GO" id="GO:0004418">
    <property type="term" value="F:hydroxymethylbilane synthase activity"/>
    <property type="evidence" value="ECO:0007669"/>
    <property type="project" value="UniProtKB-EC"/>
</dbReference>
<dbReference type="SUPFAM" id="SSF53850">
    <property type="entry name" value="Periplasmic binding protein-like II"/>
    <property type="match status" value="1"/>
</dbReference>
<proteinExistence type="inferred from homology"/>
<feature type="region of interest" description="Disordered" evidence="17">
    <location>
        <begin position="801"/>
        <end position="832"/>
    </location>
</feature>
<evidence type="ECO:0000256" key="4">
    <source>
        <dbReference type="ARBA" id="ARBA00004735"/>
    </source>
</evidence>
<feature type="compositionally biased region" description="Basic and acidic residues" evidence="17">
    <location>
        <begin position="404"/>
        <end position="415"/>
    </location>
</feature>
<comment type="cofactor">
    <cofactor evidence="1">
        <name>dipyrromethane</name>
        <dbReference type="ChEBI" id="CHEBI:60342"/>
    </cofactor>
</comment>
<evidence type="ECO:0000256" key="12">
    <source>
        <dbReference type="ARBA" id="ARBA00023244"/>
    </source>
</evidence>
<keyword evidence="18" id="KW-0472">Membrane</keyword>
<dbReference type="PANTHER" id="PTHR11557:SF0">
    <property type="entry name" value="PORPHOBILINOGEN DEAMINASE"/>
    <property type="match status" value="1"/>
</dbReference>
<evidence type="ECO:0000256" key="18">
    <source>
        <dbReference type="SAM" id="Phobius"/>
    </source>
</evidence>
<reference evidence="21 22" key="1">
    <citation type="journal article" date="2024" name="Plant Biotechnol. J.">
        <title>Dendrobium thyrsiflorum genome and its molecular insights into genes involved in important horticultural traits.</title>
        <authorList>
            <person name="Chen B."/>
            <person name="Wang J.Y."/>
            <person name="Zheng P.J."/>
            <person name="Li K.L."/>
            <person name="Liang Y.M."/>
            <person name="Chen X.F."/>
            <person name="Zhang C."/>
            <person name="Zhao X."/>
            <person name="He X."/>
            <person name="Zhang G.Q."/>
            <person name="Liu Z.J."/>
            <person name="Xu Q."/>
        </authorList>
    </citation>
    <scope>NUCLEOTIDE SEQUENCE [LARGE SCALE GENOMIC DNA]</scope>
    <source>
        <strain evidence="21">GZMU011</strain>
    </source>
</reference>
<feature type="domain" description="Porphobilinogen deaminase C-terminal" evidence="20">
    <location>
        <begin position="1577"/>
        <end position="1649"/>
    </location>
</feature>
<evidence type="ECO:0000256" key="15">
    <source>
        <dbReference type="ARBA" id="ARBA00074324"/>
    </source>
</evidence>
<feature type="compositionally biased region" description="Polar residues" evidence="17">
    <location>
        <begin position="18"/>
        <end position="33"/>
    </location>
</feature>
<dbReference type="Gene3D" id="3.30.160.40">
    <property type="entry name" value="Porphobilinogen deaminase, C-terminal domain"/>
    <property type="match status" value="1"/>
</dbReference>
<dbReference type="InterPro" id="IPR022419">
    <property type="entry name" value="Porphobilin_deaminase_cofac_BS"/>
</dbReference>
<evidence type="ECO:0000256" key="17">
    <source>
        <dbReference type="SAM" id="MobiDB-lite"/>
    </source>
</evidence>
<comment type="caution">
    <text evidence="21">The sequence shown here is derived from an EMBL/GenBank/DDBJ whole genome shotgun (WGS) entry which is preliminary data.</text>
</comment>
<keyword evidence="22" id="KW-1185">Reference proteome</keyword>
<dbReference type="Pfam" id="PF01379">
    <property type="entry name" value="Porphobil_deam"/>
    <property type="match status" value="1"/>
</dbReference>
<feature type="compositionally biased region" description="Basic residues" evidence="17">
    <location>
        <begin position="393"/>
        <end position="403"/>
    </location>
</feature>
<comment type="pathway">
    <text evidence="5">Porphyrin-containing compound metabolism; chlorophyll biosynthesis.</text>
</comment>
<dbReference type="FunFam" id="3.30.160.40:FF:000001">
    <property type="entry name" value="Porphobilinogen deaminase"/>
    <property type="match status" value="1"/>
</dbReference>
<sequence>MANVFTMRSAIQHPLLSSSANFRPSHPTLSLRSQPARPRRRNAAAIRNALVIEQEVDAKVSLVRIGTRGSLCILKVWGDVSDSVTNPCLSFMQMDLQNTAFTVQLGRGANIQLANAVINTGSSGATIQFGSVDFPAVVARAIATPAYGTDSERPARRPHSAEASARHAHLSAPRATTAQDPRRRISVFERLSQPEAPATTRIVTGGRISVVTANTTTLPTGVSVPRKNDAEVSSSGERLTRRQRRKRNAELRAQQQLVPAHPSNQSAQETQANVPTRNKFTDLKWVKRNSSTGELKKSFWDRQPEVPAPPQKKKEPESLSARVYRVLKTVKERGLTKRKIQRPLMVEARRAPPKERLSITTKIRERRYTPRGEHRGVTPEHQVQGSTSERSRWKGKQIWRPRPHRDEERREREIDLGVTSGVASRRSAPNSRDRRRWVQKKTHDDACYNCRHLGESSKGSRRSPTPPKEEVNFDRSPRVEEILLPNKEPEIQWRRRSEIRLLGEGENMEENMKEEYLKDEDYMEDEQEEMNDTINMEVVYMVRHVEVEYDDGEDDGDWRPHPQQEYQHQHEAGSIADGGNRSQGEQEADEVEENHSDDENITLANIRRQMRRQMRVKDREISQLNEKMTEMMAQMTAMMRMMQRTAVAGAIPNPPTDPPNLRMPQVSGVRGARRGEADSIFFSRTDKGKQVVYNVDKGKQPMQYEEKSKHVYNPNPQPKLILGGNDKPRNFQGGGERPRQTMGTGDRTKNDKKPVQEEKWETAVSKKTAKMLKQLEGVPGVKWKSPTEPVLNLKGLPNVQASTSKQHLSQASSSKPRKSKFFKKKTKLKKPKEKKTVTQKVIDSLDEYYQTVRQPIKLADFMSELKVGETEENGDADSLPTEVCRVISVVPSTSVNGKYVKKEAPESCMMVLPMDCSSEEDLYFPEEDESDPDIASQMEHVNLGVERKKAMPTLPKPVTTPKERKHIPHLGSDTDEDDVTPTKSQRVSQSKTKRRKEVEYSNDDYDYDSIYTNTVHGVFSRRIDNLSISDSVLVVTRIPLQCFREIIPRKVHNVEELATFYVPPLREKDGPASLFYSIGRLDEDINRDWFCNLVDSGELVPTRFPRYNTRNIQRMLRKRGKIRSSKQQDSPLALAQAFETRDKLIATHSELAEEGAIEIIIIKTTGDKILDQPLADIGGKGLFTKEIDEALLEGKIDIAVHSMKDVPTYLPDGMILPCNLPREDVRDAFISLTAKSLAELQPGSVVGSASLRRQSQILYRYPNLKVVNFRGNVQTRLRKLDEGKVQATLLALAGLKRLNMTENVTAILSIEEMLPAIAQGAIGIACRSNDDKMARGGQNKLQNFEVLGALGLLVLADFGAAVGLLSFSVCVWPFGFLTWALSVSCLGGSRFPVLFRCDASKSVRRPTIVVSGFYMVALDFLSWWPSVSCLGGSRFPVLVASRFPVLWLLGFSAGWLIMGWRIGACAVFWGLFPGSSVLPFSAETVAFLLMFLDALWLAGAFWLLSRVVFWLLCFGLLVFSLPLFYWLLREFCGSLAFTLGYTAIRGSVHGSEGGLESNSNSREVNYVAHLNHEETKLAVACERAFLETLDGSCRTPIAGYAHRDEDGNCLFRGLVASPDGTRVLETSRKGAYALDDMVAMGQDAGKELISKAGPGFFDW</sequence>
<keyword evidence="11" id="KW-0149">Chlorophyll biosynthesis</keyword>
<feature type="region of interest" description="Disordered" evidence="17">
    <location>
        <begin position="551"/>
        <end position="603"/>
    </location>
</feature>
<keyword evidence="8" id="KW-0150">Chloroplast</keyword>
<organism evidence="21 22">
    <name type="scientific">Dendrobium thyrsiflorum</name>
    <name type="common">Pinecone-like raceme dendrobium</name>
    <name type="synonym">Orchid</name>
    <dbReference type="NCBI Taxonomy" id="117978"/>
    <lineage>
        <taxon>Eukaryota</taxon>
        <taxon>Viridiplantae</taxon>
        <taxon>Streptophyta</taxon>
        <taxon>Embryophyta</taxon>
        <taxon>Tracheophyta</taxon>
        <taxon>Spermatophyta</taxon>
        <taxon>Magnoliopsida</taxon>
        <taxon>Liliopsida</taxon>
        <taxon>Asparagales</taxon>
        <taxon>Orchidaceae</taxon>
        <taxon>Epidendroideae</taxon>
        <taxon>Malaxideae</taxon>
        <taxon>Dendrobiinae</taxon>
        <taxon>Dendrobium</taxon>
    </lineage>
</organism>
<keyword evidence="12" id="KW-0627">Porphyrin biosynthesis</keyword>
<keyword evidence="9" id="KW-0934">Plastid</keyword>
<dbReference type="PRINTS" id="PR00151">
    <property type="entry name" value="PORPHBDMNASE"/>
</dbReference>
<feature type="transmembrane region" description="Helical" evidence="18">
    <location>
        <begin position="1445"/>
        <end position="1472"/>
    </location>
</feature>
<dbReference type="NCBIfam" id="TIGR00212">
    <property type="entry name" value="hemC"/>
    <property type="match status" value="1"/>
</dbReference>
<evidence type="ECO:0000256" key="3">
    <source>
        <dbReference type="ARBA" id="ARBA00004229"/>
    </source>
</evidence>
<dbReference type="GO" id="GO:0009507">
    <property type="term" value="C:chloroplast"/>
    <property type="evidence" value="ECO:0007669"/>
    <property type="project" value="UniProtKB-SubCell"/>
</dbReference>
<feature type="compositionally biased region" description="Basic and acidic residues" evidence="17">
    <location>
        <begin position="746"/>
        <end position="759"/>
    </location>
</feature>
<name>A0ABD0UHH2_DENTH</name>
<dbReference type="Proteomes" id="UP001552299">
    <property type="component" value="Unassembled WGS sequence"/>
</dbReference>
<dbReference type="InterPro" id="IPR022417">
    <property type="entry name" value="Porphobilin_deaminase_N"/>
</dbReference>
<feature type="region of interest" description="Disordered" evidence="17">
    <location>
        <begin position="950"/>
        <end position="997"/>
    </location>
</feature>
<dbReference type="EMBL" id="JANQDX010000014">
    <property type="protein sequence ID" value="KAL0912299.1"/>
    <property type="molecule type" value="Genomic_DNA"/>
</dbReference>
<feature type="transmembrane region" description="Helical" evidence="18">
    <location>
        <begin position="1407"/>
        <end position="1425"/>
    </location>
</feature>
<comment type="pathway">
    <text evidence="4">Porphyrin-containing compound metabolism; protoporphyrin-IX biosynthesis; coproporphyrinogen-III from 5-aminolevulinate: step 2/4.</text>
</comment>
<evidence type="ECO:0000256" key="7">
    <source>
        <dbReference type="ARBA" id="ARBA00012655"/>
    </source>
</evidence>
<feature type="coiled-coil region" evidence="16">
    <location>
        <begin position="607"/>
        <end position="634"/>
    </location>
</feature>
<dbReference type="InterPro" id="IPR022418">
    <property type="entry name" value="Porphobilinogen_deaminase_C"/>
</dbReference>
<dbReference type="GO" id="GO:0015995">
    <property type="term" value="P:chlorophyll biosynthetic process"/>
    <property type="evidence" value="ECO:0007669"/>
    <property type="project" value="UniProtKB-KW"/>
</dbReference>
<feature type="region of interest" description="Disordered" evidence="17">
    <location>
        <begin position="296"/>
        <end position="318"/>
    </location>
</feature>
<feature type="region of interest" description="Disordered" evidence="17">
    <location>
        <begin position="364"/>
        <end position="474"/>
    </location>
</feature>
<accession>A0ABD0UHH2</accession>
<feature type="transmembrane region" description="Helical" evidence="18">
    <location>
        <begin position="1306"/>
        <end position="1326"/>
    </location>
</feature>
<evidence type="ECO:0000313" key="22">
    <source>
        <dbReference type="Proteomes" id="UP001552299"/>
    </source>
</evidence>
<feature type="compositionally biased region" description="Basic and acidic residues" evidence="17">
    <location>
        <begin position="557"/>
        <end position="571"/>
    </location>
</feature>
<dbReference type="Gene3D" id="3.40.190.10">
    <property type="entry name" value="Periplasmic binding protein-like II"/>
    <property type="match status" value="2"/>
</dbReference>